<dbReference type="PROSITE" id="PS51004">
    <property type="entry name" value="SEMA"/>
    <property type="match status" value="1"/>
</dbReference>
<dbReference type="FunFam" id="2.20.100.10:FF:000021">
    <property type="entry name" value="semaphorin-5B isoform X1"/>
    <property type="match status" value="1"/>
</dbReference>
<feature type="domain" description="Sema" evidence="11">
    <location>
        <begin position="1"/>
        <end position="419"/>
    </location>
</feature>
<keyword evidence="3" id="KW-0677">Repeat</keyword>
<keyword evidence="2" id="KW-0812">Transmembrane</keyword>
<evidence type="ECO:0000256" key="10">
    <source>
        <dbReference type="PROSITE-ProRule" id="PRU00352"/>
    </source>
</evidence>
<reference evidence="12 13" key="1">
    <citation type="submission" date="2018-04" db="EMBL/GenBank/DDBJ databases">
        <title>The genome of golden apple snail Pomacea canaliculata provides insight into stress tolerance and invasive adaptation.</title>
        <authorList>
            <person name="Liu C."/>
            <person name="Liu B."/>
            <person name="Ren Y."/>
            <person name="Zhang Y."/>
            <person name="Wang H."/>
            <person name="Li S."/>
            <person name="Jiang F."/>
            <person name="Yin L."/>
            <person name="Zhang G."/>
            <person name="Qian W."/>
            <person name="Fan W."/>
        </authorList>
    </citation>
    <scope>NUCLEOTIDE SEQUENCE [LARGE SCALE GENOMIC DNA]</scope>
    <source>
        <strain evidence="12">SZHN2017</strain>
        <tissue evidence="12">Muscle</tissue>
    </source>
</reference>
<keyword evidence="8" id="KW-1015">Disulfide bond</keyword>
<keyword evidence="6" id="KW-1133">Transmembrane helix</keyword>
<dbReference type="InterPro" id="IPR027231">
    <property type="entry name" value="Semaphorin"/>
</dbReference>
<dbReference type="PANTHER" id="PTHR11036">
    <property type="entry name" value="SEMAPHORIN"/>
    <property type="match status" value="1"/>
</dbReference>
<dbReference type="GO" id="GO:0071526">
    <property type="term" value="P:semaphorin-plexin signaling pathway"/>
    <property type="evidence" value="ECO:0007669"/>
    <property type="project" value="TreeGrafter"/>
</dbReference>
<keyword evidence="5" id="KW-0524">Neurogenesis</keyword>
<keyword evidence="4" id="KW-0221">Differentiation</keyword>
<dbReference type="SMART" id="SM00209">
    <property type="entry name" value="TSP1"/>
    <property type="match status" value="2"/>
</dbReference>
<evidence type="ECO:0000256" key="1">
    <source>
        <dbReference type="ARBA" id="ARBA00004167"/>
    </source>
</evidence>
<dbReference type="SMART" id="SM00630">
    <property type="entry name" value="Sema"/>
    <property type="match status" value="1"/>
</dbReference>
<dbReference type="InterPro" id="IPR002165">
    <property type="entry name" value="Plexin_repeat"/>
</dbReference>
<dbReference type="Proteomes" id="UP000245119">
    <property type="component" value="Linkage Group LG2"/>
</dbReference>
<keyword evidence="13" id="KW-1185">Reference proteome</keyword>
<dbReference type="InterPro" id="IPR015943">
    <property type="entry name" value="WD40/YVTN_repeat-like_dom_sf"/>
</dbReference>
<dbReference type="OrthoDB" id="9988752at2759"/>
<evidence type="ECO:0000256" key="9">
    <source>
        <dbReference type="ARBA" id="ARBA00023180"/>
    </source>
</evidence>
<dbReference type="Pfam" id="PF23260">
    <property type="entry name" value="TSP1_2"/>
    <property type="match status" value="1"/>
</dbReference>
<evidence type="ECO:0000256" key="4">
    <source>
        <dbReference type="ARBA" id="ARBA00022782"/>
    </source>
</evidence>
<dbReference type="EMBL" id="PZQS01000002">
    <property type="protein sequence ID" value="PVD36119.1"/>
    <property type="molecule type" value="Genomic_DNA"/>
</dbReference>
<dbReference type="Pfam" id="PF01437">
    <property type="entry name" value="PSI"/>
    <property type="match status" value="1"/>
</dbReference>
<dbReference type="Pfam" id="PF00090">
    <property type="entry name" value="TSP_1"/>
    <property type="match status" value="2"/>
</dbReference>
<dbReference type="GO" id="GO:0007411">
    <property type="term" value="P:axon guidance"/>
    <property type="evidence" value="ECO:0007669"/>
    <property type="project" value="TreeGrafter"/>
</dbReference>
<sequence>MFQALWNDCVLSELLSQTSNFQHNGLVGYTQLVLDESRDQVLVGGKDILFRLSLDNLSELEVADWSSNSNTTGKCLSTGQPEESCHNFLRVLLLHRGNRVLACGTNSFDPLCTWRTAEKLSDVTEEFSGRAICPYDPRHNTTALMTDNGDLYAATPNFVSTYEFGNFVYFFFRETAVEYINCGNFLIQTDRGGAIFLEGKWTSFHKARLNCSLPGDFPFYFDELQSTFYSYEEKKVYAIFTTPPNSIAGSAVCVYNMTSFEEAFNGPFKHQGIGDVSVDEARQRFVRDRKCNSDTGGNKRSSEKSTNHLVMGMKYQLMDQAVQPATISPLVVREQERWTHIVVDHVESKTHPLEVFFLATDDGKIQKMVRLPGKSVTCLLEEIKIVPNGRPRPVKAMKLSSLKGAIYLSTDGNVLKVPVQRCHNFSDRRTCLAARDPYCGWDTLRQKCTLPPEDNPRAEYWEQDITDCPNTEYPQDGGWSRWTPWSKCQNVGGDSMMEQCLCRSRSCDNPQPINGGSPCIGASMEFMVSGQSGRSGQPAHKLAGFAFRIRKRQCGNPPPKYGGRMCAGQDTEKQYCSGSPECSLPPVDGKWSLWSGWSACTKECNGGIQTRRRSCNPAGTESLGRAVRGQQARVAHVQHAGLRGISPWTEWIQTNRTTGGYFEQRFRFTCRASVPKRKLIKTSFAKSQARFCHNNGHGCQTSGELRNSITSIDAFTSVDRVLRKFCRYKRKLFQKYCNCRTLGVFLVCQKCGYG</sequence>
<keyword evidence="7" id="KW-0472">Membrane</keyword>
<comment type="caution">
    <text evidence="12">The sequence shown here is derived from an EMBL/GenBank/DDBJ whole genome shotgun (WGS) entry which is preliminary data.</text>
</comment>
<dbReference type="Gene3D" id="2.20.100.10">
    <property type="entry name" value="Thrombospondin type-1 (TSP1) repeat"/>
    <property type="match status" value="3"/>
</dbReference>
<dbReference type="SUPFAM" id="SSF101912">
    <property type="entry name" value="Sema domain"/>
    <property type="match status" value="1"/>
</dbReference>
<name>A0A2T7PRR7_POMCA</name>
<dbReference type="GO" id="GO:0005886">
    <property type="term" value="C:plasma membrane"/>
    <property type="evidence" value="ECO:0007669"/>
    <property type="project" value="TreeGrafter"/>
</dbReference>
<organism evidence="12 13">
    <name type="scientific">Pomacea canaliculata</name>
    <name type="common">Golden apple snail</name>
    <dbReference type="NCBI Taxonomy" id="400727"/>
    <lineage>
        <taxon>Eukaryota</taxon>
        <taxon>Metazoa</taxon>
        <taxon>Spiralia</taxon>
        <taxon>Lophotrochozoa</taxon>
        <taxon>Mollusca</taxon>
        <taxon>Gastropoda</taxon>
        <taxon>Caenogastropoda</taxon>
        <taxon>Architaenioglossa</taxon>
        <taxon>Ampullarioidea</taxon>
        <taxon>Ampullariidae</taxon>
        <taxon>Pomacea</taxon>
    </lineage>
</organism>
<dbReference type="InterPro" id="IPR000884">
    <property type="entry name" value="TSP1_rpt"/>
</dbReference>
<dbReference type="Pfam" id="PF01403">
    <property type="entry name" value="Sema"/>
    <property type="match status" value="1"/>
</dbReference>
<dbReference type="InterPro" id="IPR057563">
    <property type="entry name" value="Sema5A/B-like_TSP-1"/>
</dbReference>
<dbReference type="InterPro" id="IPR036352">
    <property type="entry name" value="Semap_dom_sf"/>
</dbReference>
<evidence type="ECO:0000256" key="3">
    <source>
        <dbReference type="ARBA" id="ARBA00022737"/>
    </source>
</evidence>
<dbReference type="GO" id="GO:0030215">
    <property type="term" value="F:semaphorin receptor binding"/>
    <property type="evidence" value="ECO:0007669"/>
    <property type="project" value="InterPro"/>
</dbReference>
<comment type="caution">
    <text evidence="10">Lacks conserved residue(s) required for the propagation of feature annotation.</text>
</comment>
<dbReference type="InterPro" id="IPR016201">
    <property type="entry name" value="PSI"/>
</dbReference>
<gene>
    <name evidence="12" type="ORF">C0Q70_03092</name>
</gene>
<evidence type="ECO:0000256" key="5">
    <source>
        <dbReference type="ARBA" id="ARBA00022902"/>
    </source>
</evidence>
<dbReference type="SUPFAM" id="SSF103575">
    <property type="entry name" value="Plexin repeat"/>
    <property type="match status" value="1"/>
</dbReference>
<evidence type="ECO:0000313" key="13">
    <source>
        <dbReference type="Proteomes" id="UP000245119"/>
    </source>
</evidence>
<evidence type="ECO:0000256" key="8">
    <source>
        <dbReference type="ARBA" id="ARBA00023157"/>
    </source>
</evidence>
<dbReference type="Gene3D" id="3.30.1680.10">
    <property type="entry name" value="ligand-binding face of the semaphorins, domain 2"/>
    <property type="match status" value="1"/>
</dbReference>
<dbReference type="GO" id="GO:0045499">
    <property type="term" value="F:chemorepellent activity"/>
    <property type="evidence" value="ECO:0007669"/>
    <property type="project" value="TreeGrafter"/>
</dbReference>
<dbReference type="Gene3D" id="2.130.10.10">
    <property type="entry name" value="YVTN repeat-like/Quinoprotein amine dehydrogenase"/>
    <property type="match status" value="2"/>
</dbReference>
<dbReference type="AlphaFoldDB" id="A0A2T7PRR7"/>
<dbReference type="InterPro" id="IPR001627">
    <property type="entry name" value="Semap_dom"/>
</dbReference>
<keyword evidence="9" id="KW-0325">Glycoprotein</keyword>
<evidence type="ECO:0000259" key="11">
    <source>
        <dbReference type="PROSITE" id="PS51004"/>
    </source>
</evidence>
<dbReference type="PANTHER" id="PTHR11036:SF79">
    <property type="entry name" value="SEMAPHORIN 5C, ISOFORM A"/>
    <property type="match status" value="1"/>
</dbReference>
<proteinExistence type="predicted"/>
<accession>A0A2T7PRR7</accession>
<evidence type="ECO:0000256" key="2">
    <source>
        <dbReference type="ARBA" id="ARBA00022692"/>
    </source>
</evidence>
<dbReference type="SUPFAM" id="SSF82895">
    <property type="entry name" value="TSP-1 type 1 repeat"/>
    <property type="match status" value="3"/>
</dbReference>
<dbReference type="STRING" id="400727.A0A2T7PRR7"/>
<dbReference type="SMART" id="SM00423">
    <property type="entry name" value="PSI"/>
    <property type="match status" value="1"/>
</dbReference>
<protein>
    <recommendedName>
        <fullName evidence="11">Sema domain-containing protein</fullName>
    </recommendedName>
</protein>
<dbReference type="InterPro" id="IPR036383">
    <property type="entry name" value="TSP1_rpt_sf"/>
</dbReference>
<dbReference type="PROSITE" id="PS50092">
    <property type="entry name" value="TSP1"/>
    <property type="match status" value="2"/>
</dbReference>
<dbReference type="GO" id="GO:0030335">
    <property type="term" value="P:positive regulation of cell migration"/>
    <property type="evidence" value="ECO:0007669"/>
    <property type="project" value="TreeGrafter"/>
</dbReference>
<evidence type="ECO:0000256" key="6">
    <source>
        <dbReference type="ARBA" id="ARBA00022989"/>
    </source>
</evidence>
<comment type="subcellular location">
    <subcellularLocation>
        <location evidence="1">Membrane</location>
        <topology evidence="1">Single-pass membrane protein</topology>
    </subcellularLocation>
</comment>
<evidence type="ECO:0000256" key="7">
    <source>
        <dbReference type="ARBA" id="ARBA00023136"/>
    </source>
</evidence>
<evidence type="ECO:0000313" key="12">
    <source>
        <dbReference type="EMBL" id="PVD36119.1"/>
    </source>
</evidence>